<comment type="caution">
    <text evidence="2">The sequence shown here is derived from an EMBL/GenBank/DDBJ whole genome shotgun (WGS) entry which is preliminary data.</text>
</comment>
<name>A0A853CUW8_9MICO</name>
<proteinExistence type="predicted"/>
<feature type="compositionally biased region" description="Acidic residues" evidence="1">
    <location>
        <begin position="10"/>
        <end position="28"/>
    </location>
</feature>
<protein>
    <submittedName>
        <fullName evidence="2">Uncharacterized protein</fullName>
    </submittedName>
</protein>
<feature type="region of interest" description="Disordered" evidence="1">
    <location>
        <begin position="1"/>
        <end position="67"/>
    </location>
</feature>
<gene>
    <name evidence="2" type="ORF">HNR13_002396</name>
</gene>
<reference evidence="2 3" key="1">
    <citation type="submission" date="2020-07" db="EMBL/GenBank/DDBJ databases">
        <title>Sequencing the genomes of 1000 actinobacteria strains.</title>
        <authorList>
            <person name="Klenk H.-P."/>
        </authorList>
    </citation>
    <scope>NUCLEOTIDE SEQUENCE [LARGE SCALE GENOMIC DNA]</scope>
    <source>
        <strain evidence="2 3">DSM 15165</strain>
    </source>
</reference>
<organism evidence="2 3">
    <name type="scientific">Leifsonia shinshuensis</name>
    <dbReference type="NCBI Taxonomy" id="150026"/>
    <lineage>
        <taxon>Bacteria</taxon>
        <taxon>Bacillati</taxon>
        <taxon>Actinomycetota</taxon>
        <taxon>Actinomycetes</taxon>
        <taxon>Micrococcales</taxon>
        <taxon>Microbacteriaceae</taxon>
        <taxon>Leifsonia</taxon>
    </lineage>
</organism>
<sequence>MSERERDDHESEEPDNAVEDYENDDDELRESLEREAGLTSFGGPAFGPLFGRPDGDGGEIFDAEHNP</sequence>
<evidence type="ECO:0000313" key="3">
    <source>
        <dbReference type="Proteomes" id="UP000578352"/>
    </source>
</evidence>
<evidence type="ECO:0000313" key="2">
    <source>
        <dbReference type="EMBL" id="NYJ24109.1"/>
    </source>
</evidence>
<dbReference type="EMBL" id="JACCFL010000001">
    <property type="protein sequence ID" value="NYJ24109.1"/>
    <property type="molecule type" value="Genomic_DNA"/>
</dbReference>
<dbReference type="RefSeq" id="WP_179606013.1">
    <property type="nucleotide sequence ID" value="NZ_BAABEH010000001.1"/>
</dbReference>
<dbReference type="Proteomes" id="UP000578352">
    <property type="component" value="Unassembled WGS sequence"/>
</dbReference>
<dbReference type="AlphaFoldDB" id="A0A853CUW8"/>
<evidence type="ECO:0000256" key="1">
    <source>
        <dbReference type="SAM" id="MobiDB-lite"/>
    </source>
</evidence>
<accession>A0A853CUW8</accession>